<dbReference type="Pfam" id="PF00144">
    <property type="entry name" value="Beta-lactamase"/>
    <property type="match status" value="1"/>
</dbReference>
<dbReference type="SUPFAM" id="SSF56601">
    <property type="entry name" value="beta-lactamase/transpeptidase-like"/>
    <property type="match status" value="1"/>
</dbReference>
<evidence type="ECO:0000313" key="3">
    <source>
        <dbReference type="Proteomes" id="UP000469523"/>
    </source>
</evidence>
<keyword evidence="3" id="KW-1185">Reference proteome</keyword>
<dbReference type="Gene3D" id="3.40.710.10">
    <property type="entry name" value="DD-peptidase/beta-lactamase superfamily"/>
    <property type="match status" value="1"/>
</dbReference>
<feature type="domain" description="Beta-lactamase-related" evidence="1">
    <location>
        <begin position="48"/>
        <end position="331"/>
    </location>
</feature>
<protein>
    <submittedName>
        <fullName evidence="2">Beta-lactamase family protein</fullName>
    </submittedName>
</protein>
<sequence length="347" mass="39240">MTNIETKRFEKIFNKFTNSKKINEGILLIENTNGEFSLCKGYGGKGLNSPFLMASITKLFTTTCILILLEQGKLSLNDKISEYFDENIIKGIHVYNGKDYSLELTISDLLFQTSGLPDVYLEGKDSLKNKVLLEDFYITFSDMIDRVKNLKPHFEARKKGKAYYADINFDILGEIIVMVSGFKLSQAYKKYIFEPLGLSHTYLSENENNRIPQVYYMNQVIHRPKLVISSGASGGCITNAYELMIFIKAFFGGKLFNKNIFNSLSIYNKLQFSMGPIYYGGGYMQIPLNGVNNFFMGKGELVGHSGSTGSFAFYYPMRDLFFVGDLNQMANPSLPIRISMQLAMAAK</sequence>
<dbReference type="InterPro" id="IPR001466">
    <property type="entry name" value="Beta-lactam-related"/>
</dbReference>
<dbReference type="InterPro" id="IPR050491">
    <property type="entry name" value="AmpC-like"/>
</dbReference>
<dbReference type="EMBL" id="VUNQ01000062">
    <property type="protein sequence ID" value="MSU03262.1"/>
    <property type="molecule type" value="Genomic_DNA"/>
</dbReference>
<dbReference type="AlphaFoldDB" id="A0A6N7XR03"/>
<gene>
    <name evidence="2" type="ORF">FYJ83_17510</name>
</gene>
<dbReference type="PANTHER" id="PTHR46825:SF9">
    <property type="entry name" value="BETA-LACTAMASE-RELATED DOMAIN-CONTAINING PROTEIN"/>
    <property type="match status" value="1"/>
</dbReference>
<evidence type="ECO:0000313" key="2">
    <source>
        <dbReference type="EMBL" id="MSU03262.1"/>
    </source>
</evidence>
<dbReference type="Proteomes" id="UP000469523">
    <property type="component" value="Unassembled WGS sequence"/>
</dbReference>
<dbReference type="RefSeq" id="WP_154442825.1">
    <property type="nucleotide sequence ID" value="NZ_JAHLPJ010000001.1"/>
</dbReference>
<accession>A0A6N7XR03</accession>
<proteinExistence type="predicted"/>
<name>A0A6N7XR03_9FIRM</name>
<dbReference type="PANTHER" id="PTHR46825">
    <property type="entry name" value="D-ALANYL-D-ALANINE-CARBOXYPEPTIDASE/ENDOPEPTIDASE AMPH"/>
    <property type="match status" value="1"/>
</dbReference>
<organism evidence="2 3">
    <name type="scientific">Tissierella pigra</name>
    <dbReference type="NCBI Taxonomy" id="2607614"/>
    <lineage>
        <taxon>Bacteria</taxon>
        <taxon>Bacillati</taxon>
        <taxon>Bacillota</taxon>
        <taxon>Tissierellia</taxon>
        <taxon>Tissierellales</taxon>
        <taxon>Tissierellaceae</taxon>
        <taxon>Tissierella</taxon>
    </lineage>
</organism>
<reference evidence="2 3" key="1">
    <citation type="submission" date="2019-09" db="EMBL/GenBank/DDBJ databases">
        <title>In-depth cultivation of the pig gut microbiome towards novel bacterial diversity and tailored functional studies.</title>
        <authorList>
            <person name="Wylensek D."/>
            <person name="Hitch T.C.A."/>
            <person name="Clavel T."/>
        </authorList>
    </citation>
    <scope>NUCLEOTIDE SEQUENCE [LARGE SCALE GENOMIC DNA]</scope>
    <source>
        <strain evidence="2 3">WCA3-693-APC-4?</strain>
    </source>
</reference>
<dbReference type="InterPro" id="IPR012338">
    <property type="entry name" value="Beta-lactam/transpept-like"/>
</dbReference>
<comment type="caution">
    <text evidence="2">The sequence shown here is derived from an EMBL/GenBank/DDBJ whole genome shotgun (WGS) entry which is preliminary data.</text>
</comment>
<evidence type="ECO:0000259" key="1">
    <source>
        <dbReference type="Pfam" id="PF00144"/>
    </source>
</evidence>